<proteinExistence type="predicted"/>
<gene>
    <name evidence="2" type="ORF">ACFFGY_05775</name>
</gene>
<dbReference type="PANTHER" id="PTHR34846:SF11">
    <property type="entry name" value="4-CARBOXYMUCONOLACTONE DECARBOXYLASE FAMILY PROTEIN (AFU_ORTHOLOGUE AFUA_6G11590)"/>
    <property type="match status" value="1"/>
</dbReference>
<accession>A0ABV6JPW7</accession>
<sequence length="186" mass="20226">MRVRNLDPHEMSSVQARVAAAAAAGKRGLVPAPLRAWLHSPEMGDRAQRLGEFLRYDTSLSPYLSELAILVTARVWTSHYEWFVHKREGLKAGIEPDVVAAIAAGEVPDLADPTARIVYDYATMLHRDHVITAELHAAAQSALGEQGVVELVGLLGYYTLVAMTLNAFEIVLPEGEISDLAPRTSG</sequence>
<evidence type="ECO:0000313" key="2">
    <source>
        <dbReference type="EMBL" id="MFC0407749.1"/>
    </source>
</evidence>
<dbReference type="SUPFAM" id="SSF69118">
    <property type="entry name" value="AhpD-like"/>
    <property type="match status" value="1"/>
</dbReference>
<feature type="domain" description="Carboxymuconolactone decarboxylase-like" evidence="1">
    <location>
        <begin position="41"/>
        <end position="118"/>
    </location>
</feature>
<reference evidence="2 3" key="1">
    <citation type="submission" date="2024-09" db="EMBL/GenBank/DDBJ databases">
        <authorList>
            <person name="Sun Q."/>
            <person name="Mori K."/>
        </authorList>
    </citation>
    <scope>NUCLEOTIDE SEQUENCE [LARGE SCALE GENOMIC DNA]</scope>
    <source>
        <strain evidence="2 3">TBRC 5777</strain>
    </source>
</reference>
<dbReference type="InterPro" id="IPR029032">
    <property type="entry name" value="AhpD-like"/>
</dbReference>
<dbReference type="Gene3D" id="1.20.1290.10">
    <property type="entry name" value="AhpD-like"/>
    <property type="match status" value="1"/>
</dbReference>
<dbReference type="Pfam" id="PF02627">
    <property type="entry name" value="CMD"/>
    <property type="match status" value="1"/>
</dbReference>
<comment type="caution">
    <text evidence="2">The sequence shown here is derived from an EMBL/GenBank/DDBJ whole genome shotgun (WGS) entry which is preliminary data.</text>
</comment>
<dbReference type="InterPro" id="IPR003779">
    <property type="entry name" value="CMD-like"/>
</dbReference>
<dbReference type="RefSeq" id="WP_377043477.1">
    <property type="nucleotide sequence ID" value="NZ_JBHLUN010000005.1"/>
</dbReference>
<keyword evidence="3" id="KW-1185">Reference proteome</keyword>
<protein>
    <submittedName>
        <fullName evidence="2">Carboxymuconolactone decarboxylase family protein</fullName>
    </submittedName>
</protein>
<dbReference type="EMBL" id="JBHLUN010000005">
    <property type="protein sequence ID" value="MFC0407749.1"/>
    <property type="molecule type" value="Genomic_DNA"/>
</dbReference>
<evidence type="ECO:0000313" key="3">
    <source>
        <dbReference type="Proteomes" id="UP001589865"/>
    </source>
</evidence>
<organism evidence="2 3">
    <name type="scientific">Roseomonas elaeocarpi</name>
    <dbReference type="NCBI Taxonomy" id="907779"/>
    <lineage>
        <taxon>Bacteria</taxon>
        <taxon>Pseudomonadati</taxon>
        <taxon>Pseudomonadota</taxon>
        <taxon>Alphaproteobacteria</taxon>
        <taxon>Acetobacterales</taxon>
        <taxon>Roseomonadaceae</taxon>
        <taxon>Roseomonas</taxon>
    </lineage>
</organism>
<dbReference type="PANTHER" id="PTHR34846">
    <property type="entry name" value="4-CARBOXYMUCONOLACTONE DECARBOXYLASE FAMILY PROTEIN (AFU_ORTHOLOGUE AFUA_6G11590)"/>
    <property type="match status" value="1"/>
</dbReference>
<dbReference type="Proteomes" id="UP001589865">
    <property type="component" value="Unassembled WGS sequence"/>
</dbReference>
<evidence type="ECO:0000259" key="1">
    <source>
        <dbReference type="Pfam" id="PF02627"/>
    </source>
</evidence>
<name>A0ABV6JPW7_9PROT</name>